<evidence type="ECO:0000313" key="2">
    <source>
        <dbReference type="EMBL" id="MFC7618408.1"/>
    </source>
</evidence>
<comment type="caution">
    <text evidence="2">The sequence shown here is derived from an EMBL/GenBank/DDBJ whole genome shotgun (WGS) entry which is preliminary data.</text>
</comment>
<evidence type="ECO:0000313" key="3">
    <source>
        <dbReference type="Proteomes" id="UP001596512"/>
    </source>
</evidence>
<sequence>MTSAKSEVSAGRSNAEVSDGSAIAARRPASASSTSPRCTRSSTSVIVRSPVLVSVPVIVRVDADAWTTRGVSASTSTRSLLDCAAACVGSGAAARVANAAATAAVPRRRRVVTWALHAGTGPGRDRR</sequence>
<gene>
    <name evidence="2" type="ORF">ACFQV2_38650</name>
</gene>
<organism evidence="2 3">
    <name type="scientific">Actinokineospora soli</name>
    <dbReference type="NCBI Taxonomy" id="1048753"/>
    <lineage>
        <taxon>Bacteria</taxon>
        <taxon>Bacillati</taxon>
        <taxon>Actinomycetota</taxon>
        <taxon>Actinomycetes</taxon>
        <taxon>Pseudonocardiales</taxon>
        <taxon>Pseudonocardiaceae</taxon>
        <taxon>Actinokineospora</taxon>
    </lineage>
</organism>
<feature type="compositionally biased region" description="Polar residues" evidence="1">
    <location>
        <begin position="1"/>
        <end position="16"/>
    </location>
</feature>
<evidence type="ECO:0000256" key="1">
    <source>
        <dbReference type="SAM" id="MobiDB-lite"/>
    </source>
</evidence>
<dbReference type="EMBL" id="JBHTEY010000004">
    <property type="protein sequence ID" value="MFC7618408.1"/>
    <property type="molecule type" value="Genomic_DNA"/>
</dbReference>
<feature type="region of interest" description="Disordered" evidence="1">
    <location>
        <begin position="1"/>
        <end position="41"/>
    </location>
</feature>
<proteinExistence type="predicted"/>
<name>A0ABW2U0Z7_9PSEU</name>
<accession>A0ABW2U0Z7</accession>
<reference evidence="3" key="1">
    <citation type="journal article" date="2019" name="Int. J. Syst. Evol. Microbiol.">
        <title>The Global Catalogue of Microorganisms (GCM) 10K type strain sequencing project: providing services to taxonomists for standard genome sequencing and annotation.</title>
        <authorList>
            <consortium name="The Broad Institute Genomics Platform"/>
            <consortium name="The Broad Institute Genome Sequencing Center for Infectious Disease"/>
            <person name="Wu L."/>
            <person name="Ma J."/>
        </authorList>
    </citation>
    <scope>NUCLEOTIDE SEQUENCE [LARGE SCALE GENOMIC DNA]</scope>
    <source>
        <strain evidence="3">JCM 17695</strain>
    </source>
</reference>
<keyword evidence="3" id="KW-1185">Reference proteome</keyword>
<protein>
    <submittedName>
        <fullName evidence="2">Uncharacterized protein</fullName>
    </submittedName>
</protein>
<dbReference type="Proteomes" id="UP001596512">
    <property type="component" value="Unassembled WGS sequence"/>
</dbReference>
<feature type="compositionally biased region" description="Low complexity" evidence="1">
    <location>
        <begin position="21"/>
        <end position="41"/>
    </location>
</feature>